<protein>
    <submittedName>
        <fullName evidence="1">Uncharacterized protein</fullName>
    </submittedName>
</protein>
<organism evidence="1">
    <name type="scientific">uncultured Caudovirales phage</name>
    <dbReference type="NCBI Taxonomy" id="2100421"/>
    <lineage>
        <taxon>Viruses</taxon>
        <taxon>Duplodnaviria</taxon>
        <taxon>Heunggongvirae</taxon>
        <taxon>Uroviricota</taxon>
        <taxon>Caudoviricetes</taxon>
        <taxon>Peduoviridae</taxon>
        <taxon>Maltschvirus</taxon>
        <taxon>Maltschvirus maltsch</taxon>
    </lineage>
</organism>
<sequence length="127" mass="13430">MAGIPLNTFRTVTFKPTTDEKVVYVANTGLTSIVLMAQAAVATGATSGTITFKHWRSAGGANPSPGDFPNSNDTFTTILLDAVIPPHDALVLLGGKLVLETFDYVTLSANQSDKIEFISSILETANQ</sequence>
<evidence type="ECO:0000313" key="1">
    <source>
        <dbReference type="EMBL" id="CAB4122882.1"/>
    </source>
</evidence>
<name>A0A6J5KNZ9_9CAUD</name>
<gene>
    <name evidence="1" type="ORF">UFOVP29_88</name>
</gene>
<reference evidence="1" key="1">
    <citation type="submission" date="2020-04" db="EMBL/GenBank/DDBJ databases">
        <authorList>
            <person name="Chiriac C."/>
            <person name="Salcher M."/>
            <person name="Ghai R."/>
            <person name="Kavagutti S V."/>
        </authorList>
    </citation>
    <scope>NUCLEOTIDE SEQUENCE</scope>
</reference>
<accession>A0A6J5KNZ9</accession>
<dbReference type="EMBL" id="LR796167">
    <property type="protein sequence ID" value="CAB4122882.1"/>
    <property type="molecule type" value="Genomic_DNA"/>
</dbReference>
<proteinExistence type="predicted"/>